<feature type="transmembrane region" description="Helical" evidence="1">
    <location>
        <begin position="12"/>
        <end position="29"/>
    </location>
</feature>
<dbReference type="OrthoDB" id="9813718at2"/>
<feature type="transmembrane region" description="Helical" evidence="1">
    <location>
        <begin position="91"/>
        <end position="107"/>
    </location>
</feature>
<dbReference type="Proteomes" id="UP000198461">
    <property type="component" value="Unassembled WGS sequence"/>
</dbReference>
<keyword evidence="1" id="KW-0472">Membrane</keyword>
<evidence type="ECO:0000313" key="4">
    <source>
        <dbReference type="Proteomes" id="UP000198461"/>
    </source>
</evidence>
<proteinExistence type="predicted"/>
<feature type="transmembrane region" description="Helical" evidence="1">
    <location>
        <begin position="141"/>
        <end position="164"/>
    </location>
</feature>
<dbReference type="AlphaFoldDB" id="A0A1N6HDA6"/>
<feature type="transmembrane region" description="Helical" evidence="1">
    <location>
        <begin position="339"/>
        <end position="361"/>
    </location>
</feature>
<dbReference type="PANTHER" id="PTHR39084:SF1">
    <property type="entry name" value="DUF4010 DOMAIN-CONTAINING PROTEIN"/>
    <property type="match status" value="1"/>
</dbReference>
<dbReference type="STRING" id="364032.SAMN05443662_1664"/>
<keyword evidence="4" id="KW-1185">Reference proteome</keyword>
<feature type="transmembrane region" description="Helical" evidence="1">
    <location>
        <begin position="66"/>
        <end position="84"/>
    </location>
</feature>
<keyword evidence="1" id="KW-1133">Transmembrane helix</keyword>
<feature type="transmembrane region" description="Helical" evidence="1">
    <location>
        <begin position="207"/>
        <end position="228"/>
    </location>
</feature>
<dbReference type="InterPro" id="IPR025105">
    <property type="entry name" value="DUF4010"/>
</dbReference>
<feature type="domain" description="DUF4010" evidence="2">
    <location>
        <begin position="185"/>
        <end position="395"/>
    </location>
</feature>
<feature type="transmembrane region" description="Helical" evidence="1">
    <location>
        <begin position="240"/>
        <end position="262"/>
    </location>
</feature>
<feature type="transmembrane region" description="Helical" evidence="1">
    <location>
        <begin position="314"/>
        <end position="332"/>
    </location>
</feature>
<feature type="transmembrane region" description="Helical" evidence="1">
    <location>
        <begin position="176"/>
        <end position="195"/>
    </location>
</feature>
<reference evidence="3 4" key="1">
    <citation type="submission" date="2016-11" db="EMBL/GenBank/DDBJ databases">
        <authorList>
            <person name="Jaros S."/>
            <person name="Januszkiewicz K."/>
            <person name="Wedrychowicz H."/>
        </authorList>
    </citation>
    <scope>NUCLEOTIDE SEQUENCE [LARGE SCALE GENOMIC DNA]</scope>
    <source>
        <strain evidence="3 4">DSM 17737</strain>
    </source>
</reference>
<dbReference type="EMBL" id="FSRE01000004">
    <property type="protein sequence ID" value="SIO17770.1"/>
    <property type="molecule type" value="Genomic_DNA"/>
</dbReference>
<feature type="transmembrane region" description="Helical" evidence="1">
    <location>
        <begin position="269"/>
        <end position="291"/>
    </location>
</feature>
<dbReference type="RefSeq" id="WP_074201932.1">
    <property type="nucleotide sequence ID" value="NZ_FSRE01000004.1"/>
</dbReference>
<name>A0A1N6HDA6_9GAMM</name>
<dbReference type="Pfam" id="PF13194">
    <property type="entry name" value="DUF4010"/>
    <property type="match status" value="1"/>
</dbReference>
<keyword evidence="1" id="KW-0812">Transmembrane</keyword>
<feature type="transmembrane region" description="Helical" evidence="1">
    <location>
        <begin position="113"/>
        <end position="129"/>
    </location>
</feature>
<evidence type="ECO:0000259" key="2">
    <source>
        <dbReference type="Pfam" id="PF13194"/>
    </source>
</evidence>
<gene>
    <name evidence="3" type="ORF">SAMN05443662_1664</name>
</gene>
<dbReference type="PANTHER" id="PTHR39084">
    <property type="entry name" value="MEMBRANE PROTEIN-RELATED"/>
    <property type="match status" value="1"/>
</dbReference>
<feature type="transmembrane region" description="Helical" evidence="1">
    <location>
        <begin position="401"/>
        <end position="421"/>
    </location>
</feature>
<evidence type="ECO:0000256" key="1">
    <source>
        <dbReference type="SAM" id="Phobius"/>
    </source>
</evidence>
<organism evidence="3 4">
    <name type="scientific">Sulfurivirga caldicuralii</name>
    <dbReference type="NCBI Taxonomy" id="364032"/>
    <lineage>
        <taxon>Bacteria</taxon>
        <taxon>Pseudomonadati</taxon>
        <taxon>Pseudomonadota</taxon>
        <taxon>Gammaproteobacteria</taxon>
        <taxon>Thiotrichales</taxon>
        <taxon>Piscirickettsiaceae</taxon>
        <taxon>Sulfurivirga</taxon>
    </lineage>
</organism>
<evidence type="ECO:0000313" key="3">
    <source>
        <dbReference type="EMBL" id="SIO17770.1"/>
    </source>
</evidence>
<sequence length="422" mass="46939">MLLSHLQHELWFQLLLVLVFGFLTGLEIREYRRNFGKEEPQLYLGSTRTYTFIALTGWVLYKLTPISFYTGLGALTLLYALLYWRQLRLSFTSMFTFIIAVLVYHYGMLVDKYPLWLLVAVFVAIVFLLHMREQFVRVSRALAPVEVFTLAKLLLLSAVILPLLPDHQVAAWLPVTPFKTWLAVVVVSAISYLGYVAQRYLFPDKGVLITALFGGIYSSTATTVVLARQSNQLPRPYRKWAAGIVLATGMMYLRLIAIAALFDLAIARLIAVPLAAMALLALIVTAGLLWIERRDGFKPVAIEHSHTNPLELKVAFVFAGLFVLMAVITQLVTQHFGEMGLSILSLVVGFTDIDPFVLSILNGQFHASTAQLASAIVLAAGSNNLLKAAYAVWFGHRDSGLLSALWLGILGLLTIVLGFMLF</sequence>
<protein>
    <submittedName>
        <fullName evidence="3">Uncharacterized membrane protein, DUF4010 family</fullName>
    </submittedName>
</protein>
<accession>A0A1N6HDA6</accession>
<feature type="transmembrane region" description="Helical" evidence="1">
    <location>
        <begin position="41"/>
        <end position="60"/>
    </location>
</feature>
<feature type="transmembrane region" description="Helical" evidence="1">
    <location>
        <begin position="373"/>
        <end position="394"/>
    </location>
</feature>